<dbReference type="InterPro" id="IPR022148">
    <property type="entry name" value="CopG_antitoxin"/>
</dbReference>
<keyword evidence="2" id="KW-1185">Reference proteome</keyword>
<reference evidence="1" key="1">
    <citation type="journal article" date="2019" name="Phytopathology">
        <title>A Novel Group of Rhizobium tumorigenes-Like Agrobacteria Associated with Crown Gall Disease of Rhododendron and Blueberry.</title>
        <authorList>
            <person name="Kuzmanovic N."/>
            <person name="Behrens P."/>
            <person name="Idczak E."/>
            <person name="Wagner S."/>
            <person name="Gotz M."/>
            <person name="Sproer C."/>
            <person name="Bunk B."/>
            <person name="Overmann J."/>
            <person name="Smalla K."/>
        </authorList>
    </citation>
    <scope>NUCLEOTIDE SEQUENCE</scope>
    <source>
        <strain evidence="1">Rho-6.2</strain>
    </source>
</reference>
<name>A0ABY8IV72_9HYPH</name>
<dbReference type="Pfam" id="PF12441">
    <property type="entry name" value="CopG_antitoxin"/>
    <property type="match status" value="1"/>
</dbReference>
<organism evidence="1 2">
    <name type="scientific">Rhizobium rhododendri</name>
    <dbReference type="NCBI Taxonomy" id="2506430"/>
    <lineage>
        <taxon>Bacteria</taxon>
        <taxon>Pseudomonadati</taxon>
        <taxon>Pseudomonadota</taxon>
        <taxon>Alphaproteobacteria</taxon>
        <taxon>Hyphomicrobiales</taxon>
        <taxon>Rhizobiaceae</taxon>
        <taxon>Rhizobium/Agrobacterium group</taxon>
        <taxon>Rhizobium</taxon>
    </lineage>
</organism>
<protein>
    <submittedName>
        <fullName evidence="1">CopG family antitoxin</fullName>
    </submittedName>
</protein>
<dbReference type="RefSeq" id="WP_142824899.1">
    <property type="nucleotide sequence ID" value="NZ_CP117270.1"/>
</dbReference>
<dbReference type="EMBL" id="CP117270">
    <property type="protein sequence ID" value="WFS26540.1"/>
    <property type="molecule type" value="Genomic_DNA"/>
</dbReference>
<proteinExistence type="predicted"/>
<keyword evidence="1" id="KW-0614">Plasmid</keyword>
<gene>
    <name evidence="1" type="ORF">PR018_28085</name>
</gene>
<accession>A0ABY8IV72</accession>
<sequence>MNKPIAAIPAFENETEERAFWEDNDSALYLDWSKTQTVVLPNLKKSAMSSEPDNGPRTDS</sequence>
<evidence type="ECO:0000313" key="1">
    <source>
        <dbReference type="EMBL" id="WFS26540.1"/>
    </source>
</evidence>
<evidence type="ECO:0000313" key="2">
    <source>
        <dbReference type="Proteomes" id="UP000318939"/>
    </source>
</evidence>
<reference evidence="1" key="2">
    <citation type="journal article" date="2023" name="MicrobiologyOpen">
        <title>Genomics of the tumorigenes clade of the family Rhizobiaceae and description of Rhizobium rhododendri sp. nov.</title>
        <authorList>
            <person name="Kuzmanovic N."/>
            <person name="diCenzo G.C."/>
            <person name="Bunk B."/>
            <person name="Sproeer C."/>
            <person name="Fruehling A."/>
            <person name="Neumann-Schaal M."/>
            <person name="Overmann J."/>
            <person name="Smalla K."/>
        </authorList>
    </citation>
    <scope>NUCLEOTIDE SEQUENCE</scope>
    <source>
        <strain evidence="1">Rho-6.2</strain>
        <plasmid evidence="1">unnamed2</plasmid>
    </source>
</reference>
<geneLocation type="plasmid" evidence="1 2">
    <name>unnamed2</name>
</geneLocation>
<dbReference type="Proteomes" id="UP000318939">
    <property type="component" value="Plasmid unnamed2"/>
</dbReference>